<organism evidence="9 10">
    <name type="scientific">Nitrospirillum amazonense</name>
    <dbReference type="NCBI Taxonomy" id="28077"/>
    <lineage>
        <taxon>Bacteria</taxon>
        <taxon>Pseudomonadati</taxon>
        <taxon>Pseudomonadota</taxon>
        <taxon>Alphaproteobacteria</taxon>
        <taxon>Rhodospirillales</taxon>
        <taxon>Azospirillaceae</taxon>
        <taxon>Nitrospirillum</taxon>
    </lineage>
</organism>
<feature type="domain" description="ABC transporter substrate-binding protein PnrA-like" evidence="8">
    <location>
        <begin position="30"/>
        <end position="319"/>
    </location>
</feature>
<accession>A0A560FJH8</accession>
<keyword evidence="4 7" id="KW-0732">Signal</keyword>
<evidence type="ECO:0000256" key="5">
    <source>
        <dbReference type="ARBA" id="ARBA00023136"/>
    </source>
</evidence>
<evidence type="ECO:0000256" key="2">
    <source>
        <dbReference type="ARBA" id="ARBA00008610"/>
    </source>
</evidence>
<dbReference type="OrthoDB" id="9784230at2"/>
<dbReference type="Pfam" id="PF02608">
    <property type="entry name" value="Bmp"/>
    <property type="match status" value="1"/>
</dbReference>
<sequence>MRGAARALMLMVMAMLALAGARAADGQPARVAFFVNGALGDKSFFDSAARGLRQAEADLHLATRTIEGGYDPTRWESGLVDLADSGDFPIIVTGTYTMGPLVQKVAPDYPDVTFILFDGVVDYAHCACGNVYSMRFRQNEGGYLAGVLAAGLVRAGAIPGTAPSGGPGVVGLVGAMPIPVINDFAAGYGAGAQDAAPGITVLRQFANSFSDPATGKEIAKAQYGQGASVIFQVAGATGQGVIEAAEETGRYVIGVDSDQAALYRASSPRRAARILTSVMKNVDAAILRALRLWQQGRLPLGRTESLGLKEGAIGLADNPAAALTVPPAVRAAVAAARQGIIDGTLTVPTAFPGGRP</sequence>
<dbReference type="GO" id="GO:0005886">
    <property type="term" value="C:plasma membrane"/>
    <property type="evidence" value="ECO:0007669"/>
    <property type="project" value="UniProtKB-SubCell"/>
</dbReference>
<dbReference type="PANTHER" id="PTHR34296:SF2">
    <property type="entry name" value="ABC TRANSPORTER GUANOSINE-BINDING PROTEIN NUPN"/>
    <property type="match status" value="1"/>
</dbReference>
<keyword evidence="6" id="KW-0449">Lipoprotein</keyword>
<name>A0A560FJH8_9PROT</name>
<evidence type="ECO:0000259" key="8">
    <source>
        <dbReference type="Pfam" id="PF02608"/>
    </source>
</evidence>
<protein>
    <submittedName>
        <fullName evidence="9">Nucleoside-binding protein</fullName>
    </submittedName>
</protein>
<dbReference type="Proteomes" id="UP000319859">
    <property type="component" value="Unassembled WGS sequence"/>
</dbReference>
<dbReference type="RefSeq" id="WP_145749429.1">
    <property type="nucleotide sequence ID" value="NZ_VITN01000004.1"/>
</dbReference>
<evidence type="ECO:0000256" key="1">
    <source>
        <dbReference type="ARBA" id="ARBA00004193"/>
    </source>
</evidence>
<feature type="chain" id="PRO_5021785990" evidence="7">
    <location>
        <begin position="24"/>
        <end position="356"/>
    </location>
</feature>
<evidence type="ECO:0000256" key="6">
    <source>
        <dbReference type="ARBA" id="ARBA00023288"/>
    </source>
</evidence>
<keyword evidence="3" id="KW-1003">Cell membrane</keyword>
<evidence type="ECO:0000256" key="7">
    <source>
        <dbReference type="SAM" id="SignalP"/>
    </source>
</evidence>
<proteinExistence type="inferred from homology"/>
<dbReference type="InterPro" id="IPR028082">
    <property type="entry name" value="Peripla_BP_I"/>
</dbReference>
<evidence type="ECO:0000256" key="3">
    <source>
        <dbReference type="ARBA" id="ARBA00022475"/>
    </source>
</evidence>
<reference evidence="9 10" key="1">
    <citation type="submission" date="2019-06" db="EMBL/GenBank/DDBJ databases">
        <title>Genomic Encyclopedia of Type Strains, Phase IV (KMG-V): Genome sequencing to study the core and pangenomes of soil and plant-associated prokaryotes.</title>
        <authorList>
            <person name="Whitman W."/>
        </authorList>
    </citation>
    <scope>NUCLEOTIDE SEQUENCE [LARGE SCALE GENOMIC DNA]</scope>
    <source>
        <strain evidence="9 10">BR 11880</strain>
    </source>
</reference>
<comment type="similarity">
    <text evidence="2">Belongs to the BMP lipoprotein family.</text>
</comment>
<evidence type="ECO:0000256" key="4">
    <source>
        <dbReference type="ARBA" id="ARBA00022729"/>
    </source>
</evidence>
<dbReference type="EMBL" id="VITN01000004">
    <property type="protein sequence ID" value="TWB21763.1"/>
    <property type="molecule type" value="Genomic_DNA"/>
</dbReference>
<dbReference type="SUPFAM" id="SSF53822">
    <property type="entry name" value="Periplasmic binding protein-like I"/>
    <property type="match status" value="1"/>
</dbReference>
<evidence type="ECO:0000313" key="9">
    <source>
        <dbReference type="EMBL" id="TWB21763.1"/>
    </source>
</evidence>
<comment type="caution">
    <text evidence="9">The sequence shown here is derived from an EMBL/GenBank/DDBJ whole genome shotgun (WGS) entry which is preliminary data.</text>
</comment>
<evidence type="ECO:0000313" key="10">
    <source>
        <dbReference type="Proteomes" id="UP000319859"/>
    </source>
</evidence>
<gene>
    <name evidence="9" type="ORF">FBZ89_10411</name>
</gene>
<dbReference type="InterPro" id="IPR050957">
    <property type="entry name" value="BMP_lipoprotein"/>
</dbReference>
<feature type="signal peptide" evidence="7">
    <location>
        <begin position="1"/>
        <end position="23"/>
    </location>
</feature>
<dbReference type="PANTHER" id="PTHR34296">
    <property type="entry name" value="TRANSCRIPTIONAL ACTIVATOR PROTEIN MED"/>
    <property type="match status" value="1"/>
</dbReference>
<comment type="subcellular location">
    <subcellularLocation>
        <location evidence="1">Cell membrane</location>
        <topology evidence="1">Lipid-anchor</topology>
    </subcellularLocation>
</comment>
<dbReference type="AlphaFoldDB" id="A0A560FJH8"/>
<dbReference type="InterPro" id="IPR003760">
    <property type="entry name" value="PnrA-like"/>
</dbReference>
<keyword evidence="5" id="KW-0472">Membrane</keyword>
<dbReference type="Gene3D" id="3.40.50.2300">
    <property type="match status" value="2"/>
</dbReference>